<comment type="caution">
    <text evidence="1">The sequence shown here is derived from an EMBL/GenBank/DDBJ whole genome shotgun (WGS) entry which is preliminary data.</text>
</comment>
<evidence type="ECO:0000313" key="1">
    <source>
        <dbReference type="EMBL" id="KAL3658199.1"/>
    </source>
</evidence>
<evidence type="ECO:0000313" key="2">
    <source>
        <dbReference type="Proteomes" id="UP001632037"/>
    </source>
</evidence>
<organism evidence="1 2">
    <name type="scientific">Phytophthora oleae</name>
    <dbReference type="NCBI Taxonomy" id="2107226"/>
    <lineage>
        <taxon>Eukaryota</taxon>
        <taxon>Sar</taxon>
        <taxon>Stramenopiles</taxon>
        <taxon>Oomycota</taxon>
        <taxon>Peronosporomycetes</taxon>
        <taxon>Peronosporales</taxon>
        <taxon>Peronosporaceae</taxon>
        <taxon>Phytophthora</taxon>
    </lineage>
</organism>
<keyword evidence="2" id="KW-1185">Reference proteome</keyword>
<reference evidence="1 2" key="1">
    <citation type="submission" date="2024-09" db="EMBL/GenBank/DDBJ databases">
        <title>Genome sequencing and assembly of Phytophthora oleae, isolate VK10A, causative agent of rot of olive drupes.</title>
        <authorList>
            <person name="Conti Taguali S."/>
            <person name="Riolo M."/>
            <person name="La Spada F."/>
            <person name="Cacciola S.O."/>
            <person name="Dionisio G."/>
        </authorList>
    </citation>
    <scope>NUCLEOTIDE SEQUENCE [LARGE SCALE GENOMIC DNA]</scope>
    <source>
        <strain evidence="1 2">VK10A</strain>
    </source>
</reference>
<accession>A0ABD3EVL5</accession>
<protein>
    <submittedName>
        <fullName evidence="1">Uncharacterized protein</fullName>
    </submittedName>
</protein>
<dbReference type="Proteomes" id="UP001632037">
    <property type="component" value="Unassembled WGS sequence"/>
</dbReference>
<dbReference type="EMBL" id="JBIMZQ010000056">
    <property type="protein sequence ID" value="KAL3658199.1"/>
    <property type="molecule type" value="Genomic_DNA"/>
</dbReference>
<sequence>MRLIATLLCMDSSYFSSWLFSVNDCLLLHPQLKTLALERHSMSFLVTLVSMQKLMGKQFPHSLGINDRYRYLHTELGHSGILKYFRVITLSAQQQRLLLRLILIPLSTFPSRKSLPQQSPLAVARASPPKRLLERCLLSSGQEVGG</sequence>
<dbReference type="AlphaFoldDB" id="A0ABD3EVL5"/>
<gene>
    <name evidence="1" type="ORF">V7S43_016829</name>
</gene>
<proteinExistence type="predicted"/>
<name>A0ABD3EVL5_9STRA</name>